<evidence type="ECO:0000313" key="1">
    <source>
        <dbReference type="EMBL" id="WIV89665.1"/>
    </source>
</evidence>
<proteinExistence type="predicted"/>
<dbReference type="Proteomes" id="UP001226651">
    <property type="component" value="Chromosome"/>
</dbReference>
<protein>
    <submittedName>
        <fullName evidence="1">Uncharacterized protein</fullName>
    </submittedName>
</protein>
<gene>
    <name evidence="1" type="ORF">QQS39_06575</name>
</gene>
<accession>A0ABY8YB51</accession>
<dbReference type="RefSeq" id="WP_151434741.1">
    <property type="nucleotide sequence ID" value="NZ_CP127389.1"/>
</dbReference>
<name>A0ABY8YB51_9GAMM</name>
<dbReference type="EMBL" id="CP127389">
    <property type="protein sequence ID" value="WIV89665.1"/>
    <property type="molecule type" value="Genomic_DNA"/>
</dbReference>
<evidence type="ECO:0000313" key="2">
    <source>
        <dbReference type="Proteomes" id="UP001226651"/>
    </source>
</evidence>
<keyword evidence="2" id="KW-1185">Reference proteome</keyword>
<organism evidence="1 2">
    <name type="scientific">Proteus appendicitidis</name>
    <dbReference type="NCBI Taxonomy" id="3034648"/>
    <lineage>
        <taxon>Bacteria</taxon>
        <taxon>Pseudomonadati</taxon>
        <taxon>Pseudomonadota</taxon>
        <taxon>Gammaproteobacteria</taxon>
        <taxon>Enterobacterales</taxon>
        <taxon>Morganellaceae</taxon>
        <taxon>Proteus</taxon>
    </lineage>
</organism>
<reference evidence="1 2" key="1">
    <citation type="submission" date="2023-06" db="EMBL/GenBank/DDBJ databases">
        <title>Proteus appendicitidis sp. nov., isolated from the appendiceal pus of an appendicitis patient in Yongzhou, China.</title>
        <authorList>
            <person name="Cai X."/>
        </authorList>
    </citation>
    <scope>NUCLEOTIDE SEQUENCE [LARGE SCALE GENOMIC DNA]</scope>
    <source>
        <strain evidence="1 2">HZ0627</strain>
    </source>
</reference>
<sequence>MTNKFKYLLSAVIFILSYVLMIGGVSADNSCQIEMRTLVETLNNKTCFSTTPQPACNVPCVPAHTRGARVDFYCLATDPGPFSQTEGQKVDAILTVSIPTSCKLPYSLK</sequence>